<feature type="domain" description="DUF4031" evidence="1">
    <location>
        <begin position="3"/>
        <end position="80"/>
    </location>
</feature>
<evidence type="ECO:0000259" key="1">
    <source>
        <dbReference type="Pfam" id="PF13223"/>
    </source>
</evidence>
<dbReference type="RefSeq" id="WP_090649827.1">
    <property type="nucleotide sequence ID" value="NZ_CBCRYE010000005.1"/>
</dbReference>
<dbReference type="EMBL" id="FMTS01000006">
    <property type="protein sequence ID" value="SCW74881.1"/>
    <property type="molecule type" value="Genomic_DNA"/>
</dbReference>
<protein>
    <recommendedName>
        <fullName evidence="1">DUF4031 domain-containing protein</fullName>
    </recommendedName>
</protein>
<proteinExistence type="predicted"/>
<dbReference type="AlphaFoldDB" id="A0A1G4T0Q5"/>
<reference evidence="3" key="1">
    <citation type="submission" date="2016-10" db="EMBL/GenBank/DDBJ databases">
        <authorList>
            <person name="Varghese N."/>
            <person name="Submissions S."/>
        </authorList>
    </citation>
    <scope>NUCLEOTIDE SEQUENCE [LARGE SCALE GENOMIC DNA]</scope>
    <source>
        <strain evidence="3">CGMCC 1.3431</strain>
    </source>
</reference>
<dbReference type="Proteomes" id="UP000199150">
    <property type="component" value="Unassembled WGS sequence"/>
</dbReference>
<evidence type="ECO:0000313" key="2">
    <source>
        <dbReference type="EMBL" id="SCW74881.1"/>
    </source>
</evidence>
<name>A0A1G4T0Q5_9CAUL</name>
<dbReference type="Pfam" id="PF13223">
    <property type="entry name" value="DUF4031"/>
    <property type="match status" value="1"/>
</dbReference>
<keyword evidence="3" id="KW-1185">Reference proteome</keyword>
<sequence length="108" mass="12618">MTVYIDDMYRYTIGRFRGMKMSHMIADEEEELHLMAVRLGLRRAWHQGDHYDVPLDARFIAISLGVIEITYRQASAMRRRRVVEGVCGDPDEAVAWLRGWFAVRNMGL</sequence>
<dbReference type="InterPro" id="IPR025109">
    <property type="entry name" value="DUF4031"/>
</dbReference>
<dbReference type="OrthoDB" id="9808993at2"/>
<gene>
    <name evidence="2" type="ORF">SAMN02927928_3093</name>
</gene>
<organism evidence="2 3">
    <name type="scientific">Asticcacaulis taihuensis</name>
    <dbReference type="NCBI Taxonomy" id="260084"/>
    <lineage>
        <taxon>Bacteria</taxon>
        <taxon>Pseudomonadati</taxon>
        <taxon>Pseudomonadota</taxon>
        <taxon>Alphaproteobacteria</taxon>
        <taxon>Caulobacterales</taxon>
        <taxon>Caulobacteraceae</taxon>
        <taxon>Asticcacaulis</taxon>
    </lineage>
</organism>
<evidence type="ECO:0000313" key="3">
    <source>
        <dbReference type="Proteomes" id="UP000199150"/>
    </source>
</evidence>
<dbReference type="STRING" id="260084.SAMN02927928_3093"/>
<accession>A0A1G4T0Q5</accession>